<sequence>MAEPAQPEAVSGALGIKQEHDLTGLEGLEDLDFSIPPELLNPKRPHELGDEEHDNSEAKRLKLETTNHDDHHEDDNSLEDGLALLVQNALSNVSDLVGHFDASVDTSPHDPMDLDTVALLESVAPLPTFHSDPLKYVRQVQTHSLGNLSLTLLYSLIQHHPIDDVIREIRDRESDHGRTFQLLQQSLETVWKLFTSNSIMSTEDININNNAGTLLEIANLTRLCLWLLQDDAKSYSMADEHFLPIINCQVSELPIGAADLYLGIKTQNCIHQLKNKPTEEQPEQVVTRALTQGLGEQLKAQHAGDDLENADQAFIALATGRKNELITDTKEQIDIDSLKQKYPSDELFRSFASYAKTRLTAAADLGSTYGVSIHLEPDAMDTVTFGDLGGSADLDLDDLSSFFEKTASGLVQDALAGLTEMEPTPSIVIDAPEDVPTNSENSANSANGMHGTNGTNDTNSTNGANGTNGAIGANETSSTNGTNGTNGTSNTTATSGTGSTTGPNITNGTEKPAAATVTTTAPTAPKIDLMTDYKELEALVAESTSNYVKTTLNGLSPVPYQPTVPTSTAESMAAQNNPYLSHLHQHQAHHSYYTYTQQPIPEPQQQQQPASGENLPPNQTCPSAILYDKARQAALSKSSAHTRREGLHSTRRPWTQEEEKALMAGLDMVKGPHWSQILTLFGQNGTISDILKDRTQVQLKDKARNLKLFFLKTNSEMPYYLQAVTGELKTRAPTQAARKEAEERARMNSEEDQAKLQGIMTLAGGLQHLSQARPATGPTAMGSGVVTPAQAASAAQAAQGRAATDVASDGPT</sequence>
<comment type="caution">
    <text evidence="1">The sequence shown here is derived from an EMBL/GenBank/DDBJ whole genome shotgun (WGS) entry which is preliminary data.</text>
</comment>
<evidence type="ECO:0000313" key="2">
    <source>
        <dbReference type="Proteomes" id="UP001143910"/>
    </source>
</evidence>
<name>A0ACC1MW01_9HYPO</name>
<reference evidence="1" key="1">
    <citation type="submission" date="2022-08" db="EMBL/GenBank/DDBJ databases">
        <title>Genome Sequence of Lecanicillium fungicola.</title>
        <authorList>
            <person name="Buettner E."/>
        </authorList>
    </citation>
    <scope>NUCLEOTIDE SEQUENCE</scope>
    <source>
        <strain evidence="1">Babe33</strain>
    </source>
</reference>
<organism evidence="1 2">
    <name type="scientific">Zarea fungicola</name>
    <dbReference type="NCBI Taxonomy" id="93591"/>
    <lineage>
        <taxon>Eukaryota</taxon>
        <taxon>Fungi</taxon>
        <taxon>Dikarya</taxon>
        <taxon>Ascomycota</taxon>
        <taxon>Pezizomycotina</taxon>
        <taxon>Sordariomycetes</taxon>
        <taxon>Hypocreomycetidae</taxon>
        <taxon>Hypocreales</taxon>
        <taxon>Cordycipitaceae</taxon>
        <taxon>Zarea</taxon>
    </lineage>
</organism>
<gene>
    <name evidence="1" type="ORF">NQ176_g8136</name>
</gene>
<proteinExistence type="predicted"/>
<accession>A0ACC1MW01</accession>
<protein>
    <submittedName>
        <fullName evidence="1">Uncharacterized protein</fullName>
    </submittedName>
</protein>
<keyword evidence="2" id="KW-1185">Reference proteome</keyword>
<evidence type="ECO:0000313" key="1">
    <source>
        <dbReference type="EMBL" id="KAJ2970551.1"/>
    </source>
</evidence>
<dbReference type="EMBL" id="JANJQO010001515">
    <property type="protein sequence ID" value="KAJ2970551.1"/>
    <property type="molecule type" value="Genomic_DNA"/>
</dbReference>
<dbReference type="Proteomes" id="UP001143910">
    <property type="component" value="Unassembled WGS sequence"/>
</dbReference>